<evidence type="ECO:0000256" key="4">
    <source>
        <dbReference type="ARBA" id="ARBA00022692"/>
    </source>
</evidence>
<dbReference type="EMBL" id="CP029843">
    <property type="protein sequence ID" value="AWV08532.1"/>
    <property type="molecule type" value="Genomic_DNA"/>
</dbReference>
<dbReference type="GO" id="GO:0015420">
    <property type="term" value="F:ABC-type vitamin B12 transporter activity"/>
    <property type="evidence" value="ECO:0007669"/>
    <property type="project" value="InterPro"/>
</dbReference>
<evidence type="ECO:0000256" key="10">
    <source>
        <dbReference type="ARBA" id="ARBA00023237"/>
    </source>
</evidence>
<dbReference type="InterPro" id="IPR036942">
    <property type="entry name" value="Beta-barrel_TonB_sf"/>
</dbReference>
<evidence type="ECO:0000256" key="5">
    <source>
        <dbReference type="ARBA" id="ARBA00022729"/>
    </source>
</evidence>
<comment type="similarity">
    <text evidence="11 12">Belongs to the TonB-dependent receptor family.</text>
</comment>
<dbReference type="PROSITE" id="PS52016">
    <property type="entry name" value="TONB_DEPENDENT_REC_3"/>
    <property type="match status" value="1"/>
</dbReference>
<dbReference type="GO" id="GO:0015288">
    <property type="term" value="F:porin activity"/>
    <property type="evidence" value="ECO:0007669"/>
    <property type="project" value="UniProtKB-KW"/>
</dbReference>
<keyword evidence="5 13" id="KW-0732">Signal</keyword>
<dbReference type="Pfam" id="PF07715">
    <property type="entry name" value="Plug"/>
    <property type="match status" value="1"/>
</dbReference>
<reference evidence="16 17" key="1">
    <citation type="submission" date="2018-05" db="EMBL/GenBank/DDBJ databases">
        <title>The complete genome of Lysobacter maris HZ9B, a marine bacterium antagonistic against terrestrial plant pathogens.</title>
        <authorList>
            <person name="Zhang X.-Q."/>
        </authorList>
    </citation>
    <scope>NUCLEOTIDE SEQUENCE [LARGE SCALE GENOMIC DNA]</scope>
    <source>
        <strain evidence="16 17">HZ9B</strain>
    </source>
</reference>
<dbReference type="PANTHER" id="PTHR30069:SF53">
    <property type="entry name" value="COLICIN I RECEPTOR-RELATED"/>
    <property type="match status" value="1"/>
</dbReference>
<keyword evidence="9 11" id="KW-0472">Membrane</keyword>
<evidence type="ECO:0000256" key="1">
    <source>
        <dbReference type="ARBA" id="ARBA00004571"/>
    </source>
</evidence>
<evidence type="ECO:0000256" key="13">
    <source>
        <dbReference type="SAM" id="SignalP"/>
    </source>
</evidence>
<dbReference type="RefSeq" id="WP_111267557.1">
    <property type="nucleotide sequence ID" value="NZ_CP029843.1"/>
</dbReference>
<dbReference type="KEGG" id="lmb:C9I47_2862"/>
<keyword evidence="6" id="KW-0406">Ion transport</keyword>
<dbReference type="OrthoDB" id="9764669at2"/>
<dbReference type="GO" id="GO:0046930">
    <property type="term" value="C:pore complex"/>
    <property type="evidence" value="ECO:0007669"/>
    <property type="project" value="UniProtKB-KW"/>
</dbReference>
<dbReference type="GO" id="GO:0006811">
    <property type="term" value="P:monoatomic ion transport"/>
    <property type="evidence" value="ECO:0007669"/>
    <property type="project" value="UniProtKB-KW"/>
</dbReference>
<dbReference type="NCBIfam" id="TIGR01779">
    <property type="entry name" value="TonB-B12"/>
    <property type="match status" value="1"/>
</dbReference>
<evidence type="ECO:0000259" key="14">
    <source>
        <dbReference type="Pfam" id="PF00593"/>
    </source>
</evidence>
<comment type="subcellular location">
    <subcellularLocation>
        <location evidence="1 11">Cell outer membrane</location>
        <topology evidence="1 11">Multi-pass membrane protein</topology>
    </subcellularLocation>
</comment>
<dbReference type="InterPro" id="IPR010101">
    <property type="entry name" value="B12_transptr_BtuB"/>
</dbReference>
<dbReference type="Pfam" id="PF00593">
    <property type="entry name" value="TonB_dep_Rec_b-barrel"/>
    <property type="match status" value="1"/>
</dbReference>
<evidence type="ECO:0000256" key="3">
    <source>
        <dbReference type="ARBA" id="ARBA00022452"/>
    </source>
</evidence>
<evidence type="ECO:0000256" key="7">
    <source>
        <dbReference type="ARBA" id="ARBA00023077"/>
    </source>
</evidence>
<dbReference type="PANTHER" id="PTHR30069">
    <property type="entry name" value="TONB-DEPENDENT OUTER MEMBRANE RECEPTOR"/>
    <property type="match status" value="1"/>
</dbReference>
<dbReference type="Gene3D" id="2.170.130.10">
    <property type="entry name" value="TonB-dependent receptor, plug domain"/>
    <property type="match status" value="1"/>
</dbReference>
<evidence type="ECO:0008006" key="18">
    <source>
        <dbReference type="Google" id="ProtNLM"/>
    </source>
</evidence>
<keyword evidence="2 11" id="KW-0813">Transport</keyword>
<feature type="domain" description="TonB-dependent receptor plug" evidence="15">
    <location>
        <begin position="44"/>
        <end position="150"/>
    </location>
</feature>
<dbReference type="InterPro" id="IPR037066">
    <property type="entry name" value="Plug_dom_sf"/>
</dbReference>
<feature type="signal peptide" evidence="13">
    <location>
        <begin position="1"/>
        <end position="24"/>
    </location>
</feature>
<keyword evidence="4 11" id="KW-0812">Transmembrane</keyword>
<dbReference type="Proteomes" id="UP000249447">
    <property type="component" value="Chromosome"/>
</dbReference>
<proteinExistence type="inferred from homology"/>
<keyword evidence="8" id="KW-0626">Porin</keyword>
<evidence type="ECO:0000256" key="12">
    <source>
        <dbReference type="RuleBase" id="RU003357"/>
    </source>
</evidence>
<evidence type="ECO:0000256" key="8">
    <source>
        <dbReference type="ARBA" id="ARBA00023114"/>
    </source>
</evidence>
<dbReference type="CDD" id="cd01347">
    <property type="entry name" value="ligand_gated_channel"/>
    <property type="match status" value="1"/>
</dbReference>
<evidence type="ECO:0000256" key="11">
    <source>
        <dbReference type="PROSITE-ProRule" id="PRU01360"/>
    </source>
</evidence>
<dbReference type="SUPFAM" id="SSF56935">
    <property type="entry name" value="Porins"/>
    <property type="match status" value="1"/>
</dbReference>
<feature type="chain" id="PRO_5016092473" description="TonB-dependent vitamin B12 receptor" evidence="13">
    <location>
        <begin position="25"/>
        <end position="624"/>
    </location>
</feature>
<evidence type="ECO:0000256" key="2">
    <source>
        <dbReference type="ARBA" id="ARBA00022448"/>
    </source>
</evidence>
<evidence type="ECO:0000313" key="16">
    <source>
        <dbReference type="EMBL" id="AWV08532.1"/>
    </source>
</evidence>
<evidence type="ECO:0000256" key="9">
    <source>
        <dbReference type="ARBA" id="ARBA00023136"/>
    </source>
</evidence>
<organism evidence="16 17">
    <name type="scientific">Marilutibacter maris</name>
    <dbReference type="NCBI Taxonomy" id="1605891"/>
    <lineage>
        <taxon>Bacteria</taxon>
        <taxon>Pseudomonadati</taxon>
        <taxon>Pseudomonadota</taxon>
        <taxon>Gammaproteobacteria</taxon>
        <taxon>Lysobacterales</taxon>
        <taxon>Lysobacteraceae</taxon>
        <taxon>Marilutibacter</taxon>
    </lineage>
</organism>
<name>A0A2U9TAB6_9GAMM</name>
<evidence type="ECO:0000256" key="6">
    <source>
        <dbReference type="ARBA" id="ARBA00023065"/>
    </source>
</evidence>
<dbReference type="Gene3D" id="2.40.170.20">
    <property type="entry name" value="TonB-dependent receptor, beta-barrel domain"/>
    <property type="match status" value="1"/>
</dbReference>
<dbReference type="AlphaFoldDB" id="A0A2U9TAB6"/>
<dbReference type="InterPro" id="IPR039426">
    <property type="entry name" value="TonB-dep_rcpt-like"/>
</dbReference>
<keyword evidence="10 11" id="KW-0998">Cell outer membrane</keyword>
<keyword evidence="3 11" id="KW-1134">Transmembrane beta strand</keyword>
<dbReference type="InterPro" id="IPR000531">
    <property type="entry name" value="Beta-barrel_TonB"/>
</dbReference>
<sequence>MHPKSLTLAVAAVLAASAAPQVHAQQATELDEVVVTANRTAVSVDDTLVPVEVIDRATIERSQARDLTDLLRGRAGISIANQGGTGKLSTLFLRGSESDHVLVLVDGVRIGSATSGLASFQDLPLALIERIEVVRGPRSSLYGSEAIGGVIQIFTRRDREGLNLRASATVGSNDYAEGSAGIGGRSGGAWFGIDTAYTNTEGFDACSGRGPDPSIPFDFGAGCFTDEPDRDGYRNRSLSARAGYDVGDTFAFGAHALRAEGRNEYDGSFQNLSKVTQQVLGANARWTPNEVATVSLNLGRNTDASDNYMDGIDVGYFDTDRDSATLQGDFRFAGDHLFSVGLDWLRDRVDSNTAYDETSRDNRAAFVQYRGQFAAGSLGRQSFEASLRRDDNEQFDGHTTGSVAWGLGFGGNWRLTAGYGSAFKAPTFNELYYPFFNNPNLRPEESRSWELGLAYDGAALDWRIDAFSTRVDDLIAYDAALFMPNNIDEARLRGAEIGLDTELWGWSVDASASFVDSENRKGFHAGNELPRRARRSARIDLDRAFGDLRLGVTGVAESGRYDDVANSVRVGGHASFDLRAEYAVHPDWTVQARVANLFDRDYQTVDWYNRPGREWFLTLRYAPR</sequence>
<feature type="domain" description="TonB-dependent receptor-like beta-barrel" evidence="14">
    <location>
        <begin position="199"/>
        <end position="597"/>
    </location>
</feature>
<evidence type="ECO:0000313" key="17">
    <source>
        <dbReference type="Proteomes" id="UP000249447"/>
    </source>
</evidence>
<keyword evidence="17" id="KW-1185">Reference proteome</keyword>
<evidence type="ECO:0000259" key="15">
    <source>
        <dbReference type="Pfam" id="PF07715"/>
    </source>
</evidence>
<dbReference type="GO" id="GO:0009279">
    <property type="term" value="C:cell outer membrane"/>
    <property type="evidence" value="ECO:0007669"/>
    <property type="project" value="UniProtKB-SubCell"/>
</dbReference>
<dbReference type="InterPro" id="IPR012910">
    <property type="entry name" value="Plug_dom"/>
</dbReference>
<gene>
    <name evidence="16" type="ORF">C9I47_2862</name>
</gene>
<protein>
    <recommendedName>
        <fullName evidence="18">TonB-dependent vitamin B12 receptor</fullName>
    </recommendedName>
</protein>
<accession>A0A2U9TAB6</accession>
<keyword evidence="7 12" id="KW-0798">TonB box</keyword>